<protein>
    <recommendedName>
        <fullName evidence="4">F-box domain-containing protein</fullName>
    </recommendedName>
</protein>
<evidence type="ECO:0000256" key="1">
    <source>
        <dbReference type="SAM" id="Coils"/>
    </source>
</evidence>
<reference evidence="2 3" key="1">
    <citation type="submission" date="2019-12" db="EMBL/GenBank/DDBJ databases">
        <authorList>
            <person name="Floudas D."/>
            <person name="Bentzer J."/>
            <person name="Ahren D."/>
            <person name="Johansson T."/>
            <person name="Persson P."/>
            <person name="Tunlid A."/>
        </authorList>
    </citation>
    <scope>NUCLEOTIDE SEQUENCE [LARGE SCALE GENOMIC DNA]</scope>
    <source>
        <strain evidence="2 3">CBS 102.39</strain>
    </source>
</reference>
<evidence type="ECO:0000313" key="3">
    <source>
        <dbReference type="Proteomes" id="UP000521872"/>
    </source>
</evidence>
<comment type="caution">
    <text evidence="2">The sequence shown here is derived from an EMBL/GenBank/DDBJ whole genome shotgun (WGS) entry which is preliminary data.</text>
</comment>
<accession>A0A8H4VHZ2</accession>
<sequence length="518" mass="58255">MLPPYQVGQPPISLLHSSFIPTSTDEDNVRKVVQGVERELESLDEEITRMKLALARLEERRADLHSTLLKHRSVLAPIRRLPPEILGIIFSFAIEGCTVRYPARRDSMPWVLGQVCSFWREVQISLPQLWSLLDVELFFFNHLGDDASFAAGLHEAQEFVETCLRRSGKELLNLSLRGIGTGSTAAMKVVLRLFVEHAERWRDAYLEFDVYDFLPTLSPAMHRLPNLSSLSLFSYQRPEQLPVIAPFEDAPKLTTLAISGIHNPFYTLIVPWSQISHLTSKSSTFQQGEFTQLLRATQALAYLHTESERILEAASSQPVSLPHLTKLSVVNKGTYIANVFQFLDIPNVRDLRIHATTRLASSVTVGRIIRSGCAPTHLSFTSSLLPDTHVEDNMAIIILLTYLPSITHLELTVVYSFTEIMPKLFLTRSSGPTTFLPALQSIHLNDKICVSEERIFEALASRIEKCDEESYGAWPENQQGLKEIMLRLSSPPRPTFPQLEKLRAAATQYGVGITIEAA</sequence>
<feature type="coiled-coil region" evidence="1">
    <location>
        <begin position="26"/>
        <end position="67"/>
    </location>
</feature>
<dbReference type="Gene3D" id="3.80.10.10">
    <property type="entry name" value="Ribonuclease Inhibitor"/>
    <property type="match status" value="1"/>
</dbReference>
<evidence type="ECO:0000313" key="2">
    <source>
        <dbReference type="EMBL" id="KAF4609987.1"/>
    </source>
</evidence>
<name>A0A8H4VHZ2_9AGAR</name>
<keyword evidence="3" id="KW-1185">Reference proteome</keyword>
<dbReference type="AlphaFoldDB" id="A0A8H4VHZ2"/>
<dbReference type="EMBL" id="JAACJL010000059">
    <property type="protein sequence ID" value="KAF4609987.1"/>
    <property type="molecule type" value="Genomic_DNA"/>
</dbReference>
<keyword evidence="1" id="KW-0175">Coiled coil</keyword>
<dbReference type="Proteomes" id="UP000521872">
    <property type="component" value="Unassembled WGS sequence"/>
</dbReference>
<organism evidence="2 3">
    <name type="scientific">Agrocybe pediades</name>
    <dbReference type="NCBI Taxonomy" id="84607"/>
    <lineage>
        <taxon>Eukaryota</taxon>
        <taxon>Fungi</taxon>
        <taxon>Dikarya</taxon>
        <taxon>Basidiomycota</taxon>
        <taxon>Agaricomycotina</taxon>
        <taxon>Agaricomycetes</taxon>
        <taxon>Agaricomycetidae</taxon>
        <taxon>Agaricales</taxon>
        <taxon>Agaricineae</taxon>
        <taxon>Strophariaceae</taxon>
        <taxon>Agrocybe</taxon>
    </lineage>
</organism>
<evidence type="ECO:0008006" key="4">
    <source>
        <dbReference type="Google" id="ProtNLM"/>
    </source>
</evidence>
<gene>
    <name evidence="2" type="ORF">D9613_010352</name>
</gene>
<proteinExistence type="predicted"/>
<dbReference type="InterPro" id="IPR032675">
    <property type="entry name" value="LRR_dom_sf"/>
</dbReference>